<dbReference type="Proteomes" id="UP000695562">
    <property type="component" value="Unassembled WGS sequence"/>
</dbReference>
<feature type="compositionally biased region" description="Acidic residues" evidence="1">
    <location>
        <begin position="63"/>
        <end position="75"/>
    </location>
</feature>
<keyword evidence="2" id="KW-0472">Membrane</keyword>
<dbReference type="InterPro" id="IPR019396">
    <property type="entry name" value="TM_Fragile-X-F-assoc"/>
</dbReference>
<feature type="region of interest" description="Disordered" evidence="1">
    <location>
        <begin position="130"/>
        <end position="149"/>
    </location>
</feature>
<protein>
    <recommendedName>
        <fullName evidence="5">Transmembrane protein</fullName>
    </recommendedName>
</protein>
<evidence type="ECO:0000313" key="3">
    <source>
        <dbReference type="EMBL" id="KAF2072384.1"/>
    </source>
</evidence>
<feature type="transmembrane region" description="Helical" evidence="2">
    <location>
        <begin position="331"/>
        <end position="357"/>
    </location>
</feature>
<evidence type="ECO:0000313" key="4">
    <source>
        <dbReference type="Proteomes" id="UP000695562"/>
    </source>
</evidence>
<comment type="caution">
    <text evidence="3">The sequence shown here is derived from an EMBL/GenBank/DDBJ whole genome shotgun (WGS) entry which is preliminary data.</text>
</comment>
<dbReference type="PANTHER" id="PTHR13568:SF10">
    <property type="entry name" value="TRANSMEMBRANE PROTEIN 185-LIKE"/>
    <property type="match status" value="1"/>
</dbReference>
<keyword evidence="2" id="KW-1133">Transmembrane helix</keyword>
<evidence type="ECO:0000256" key="2">
    <source>
        <dbReference type="SAM" id="Phobius"/>
    </source>
</evidence>
<feature type="transmembrane region" description="Helical" evidence="2">
    <location>
        <begin position="369"/>
        <end position="389"/>
    </location>
</feature>
<feature type="transmembrane region" description="Helical" evidence="2">
    <location>
        <begin position="167"/>
        <end position="193"/>
    </location>
</feature>
<feature type="region of interest" description="Disordered" evidence="1">
    <location>
        <begin position="1"/>
        <end position="22"/>
    </location>
</feature>
<dbReference type="AlphaFoldDB" id="A0A8J4PSE1"/>
<sequence>MSDYSDNNNNHINYNNIDNHHHHHHHINNESVVGSSVMSITSIVDSPSPKRVSFSNTPSYISDDGDDDDDDDNDSFVDLNNNNNNNNKQNNNHQKNNKYHKIDSDSDQDDSSSEDEDNNIYQIVVNNKDTSIKNNSDDESKPSTTTTTTTTTVYQLKNPQKSESQKFWRFIGLILQLLGVLAITFTIFLGLFLDGVVDWSYWILFIPVYLMLALGFLATGSRLLSKLVSWVIRIIWRIWLIGFSFFVVFLILYLEYSYLSIHALLLPLLITFAVTLLTGIGSILFGACCNQKKPKRKRKYVLSGLPLLFLGLALTPSGIMIGLRIMNILSIRYSICFIPLFVGDCLFSCFSFLLLIFSFGGRENATFTIPQLFSILVILLCDITFKILIALKLDSNYDIKYFQIFIPILVGELFLLFCGFNVLRKPLKTQYLDDFDENSNNNNTSNSINSESSPLLKSGSSTPTPTPTNSVV</sequence>
<feature type="transmembrane region" description="Helical" evidence="2">
    <location>
        <begin position="300"/>
        <end position="325"/>
    </location>
</feature>
<dbReference type="PANTHER" id="PTHR13568">
    <property type="entry name" value="FAM11A, B PROTEIN"/>
    <property type="match status" value="1"/>
</dbReference>
<name>A0A8J4PSE1_9MYCE</name>
<accession>A0A8J4PSE1</accession>
<feature type="compositionally biased region" description="Low complexity" evidence="1">
    <location>
        <begin position="76"/>
        <end position="94"/>
    </location>
</feature>
<feature type="region of interest" description="Disordered" evidence="1">
    <location>
        <begin position="44"/>
        <end position="118"/>
    </location>
</feature>
<evidence type="ECO:0008006" key="5">
    <source>
        <dbReference type="Google" id="ProtNLM"/>
    </source>
</evidence>
<proteinExistence type="predicted"/>
<keyword evidence="4" id="KW-1185">Reference proteome</keyword>
<reference evidence="3" key="1">
    <citation type="submission" date="2020-01" db="EMBL/GenBank/DDBJ databases">
        <title>Development of genomics and gene disruption for Polysphondylium violaceum indicates a role for the polyketide synthase stlB in stalk morphogenesis.</title>
        <authorList>
            <person name="Narita B."/>
            <person name="Kawabe Y."/>
            <person name="Kin K."/>
            <person name="Saito T."/>
            <person name="Gibbs R."/>
            <person name="Kuspa A."/>
            <person name="Muzny D."/>
            <person name="Queller D."/>
            <person name="Richards S."/>
            <person name="Strassman J."/>
            <person name="Sucgang R."/>
            <person name="Worley K."/>
            <person name="Schaap P."/>
        </authorList>
    </citation>
    <scope>NUCLEOTIDE SEQUENCE</scope>
    <source>
        <strain evidence="3">QSvi11</strain>
    </source>
</reference>
<keyword evidence="2" id="KW-0812">Transmembrane</keyword>
<feature type="compositionally biased region" description="Low complexity" evidence="1">
    <location>
        <begin position="7"/>
        <end position="17"/>
    </location>
</feature>
<organism evidence="3 4">
    <name type="scientific">Polysphondylium violaceum</name>
    <dbReference type="NCBI Taxonomy" id="133409"/>
    <lineage>
        <taxon>Eukaryota</taxon>
        <taxon>Amoebozoa</taxon>
        <taxon>Evosea</taxon>
        <taxon>Eumycetozoa</taxon>
        <taxon>Dictyostelia</taxon>
        <taxon>Dictyosteliales</taxon>
        <taxon>Dictyosteliaceae</taxon>
        <taxon>Polysphondylium</taxon>
    </lineage>
</organism>
<feature type="transmembrane region" description="Helical" evidence="2">
    <location>
        <begin position="230"/>
        <end position="253"/>
    </location>
</feature>
<feature type="region of interest" description="Disordered" evidence="1">
    <location>
        <begin position="442"/>
        <end position="472"/>
    </location>
</feature>
<feature type="compositionally biased region" description="Acidic residues" evidence="1">
    <location>
        <begin position="105"/>
        <end position="118"/>
    </location>
</feature>
<dbReference type="EMBL" id="AJWJ01000285">
    <property type="protein sequence ID" value="KAF2072384.1"/>
    <property type="molecule type" value="Genomic_DNA"/>
</dbReference>
<feature type="transmembrane region" description="Helical" evidence="2">
    <location>
        <begin position="199"/>
        <end position="218"/>
    </location>
</feature>
<feature type="transmembrane region" description="Helical" evidence="2">
    <location>
        <begin position="265"/>
        <end position="288"/>
    </location>
</feature>
<dbReference type="OrthoDB" id="72976at2759"/>
<gene>
    <name evidence="3" type="ORF">CYY_006302</name>
</gene>
<feature type="transmembrane region" description="Helical" evidence="2">
    <location>
        <begin position="401"/>
        <end position="423"/>
    </location>
</feature>
<evidence type="ECO:0000256" key="1">
    <source>
        <dbReference type="SAM" id="MobiDB-lite"/>
    </source>
</evidence>